<dbReference type="Gene3D" id="2.40.40.10">
    <property type="entry name" value="RlpA-like domain"/>
    <property type="match status" value="1"/>
</dbReference>
<dbReference type="Gene3D" id="2.60.40.760">
    <property type="entry name" value="Expansin, cellulose-binding-like domain"/>
    <property type="match status" value="1"/>
</dbReference>
<dbReference type="InterPro" id="IPR036749">
    <property type="entry name" value="Expansin_CBD_sf"/>
</dbReference>
<dbReference type="SMR" id="A0A445ALA7"/>
<dbReference type="PANTHER" id="PTHR31692">
    <property type="entry name" value="EXPANSIN-B3"/>
    <property type="match status" value="1"/>
</dbReference>
<feature type="chain" id="PRO_5019275769" description="Expansin-B2" evidence="4">
    <location>
        <begin position="23"/>
        <end position="269"/>
    </location>
</feature>
<evidence type="ECO:0000313" key="8">
    <source>
        <dbReference type="Proteomes" id="UP000289738"/>
    </source>
</evidence>
<sequence>MKVHTFNVVVLYCMLLICTCYGFNPKLSFYNSSKVDANAEQWQPASATWYGPPDGAGTDGGACGYGSSVGNPPLSKLVSAGGPNIFNNGEGCGACYEVKCTENEACSGETVTVMISDQCPGCPAIHFDLSGFAFGSLAKPGQQDNLRNAGRINLQYQRVSCSFGQPIVFTIDNGANQYYFATEIEYENGDGNLVDVKLKQANKDSWIPMKRLWGARWVLNLGSLMQPPFSLELTETSATGSSKTIEANNVIPDGWQPGQVIRSAINFNN</sequence>
<comment type="similarity">
    <text evidence="3">Belongs to the expansin family.</text>
</comment>
<evidence type="ECO:0000259" key="5">
    <source>
        <dbReference type="PROSITE" id="PS50842"/>
    </source>
</evidence>
<comment type="subcellular location">
    <subcellularLocation>
        <location evidence="1">Secreted</location>
    </subcellularLocation>
</comment>
<comment type="caution">
    <text evidence="7">The sequence shown here is derived from an EMBL/GenBank/DDBJ whole genome shotgun (WGS) entry which is preliminary data.</text>
</comment>
<name>A0A445ALA7_ARAHY</name>
<dbReference type="PRINTS" id="PR00829">
    <property type="entry name" value="LOLP1ALLERGN"/>
</dbReference>
<dbReference type="PROSITE" id="PS50843">
    <property type="entry name" value="EXPANSIN_CBD"/>
    <property type="match status" value="1"/>
</dbReference>
<dbReference type="InterPro" id="IPR005795">
    <property type="entry name" value="LolPI"/>
</dbReference>
<dbReference type="Pfam" id="PF01357">
    <property type="entry name" value="Expansin_C"/>
    <property type="match status" value="1"/>
</dbReference>
<gene>
    <name evidence="7" type="ORF">Ahy_B02g061581</name>
</gene>
<evidence type="ECO:0000256" key="2">
    <source>
        <dbReference type="ARBA" id="ARBA00022525"/>
    </source>
</evidence>
<dbReference type="InterPro" id="IPR007117">
    <property type="entry name" value="Expansin_CBD"/>
</dbReference>
<dbReference type="CDD" id="cd22275">
    <property type="entry name" value="DPBB_EXPB_N"/>
    <property type="match status" value="1"/>
</dbReference>
<dbReference type="SMART" id="SM00837">
    <property type="entry name" value="DPBB_1"/>
    <property type="match status" value="1"/>
</dbReference>
<dbReference type="InterPro" id="IPR007118">
    <property type="entry name" value="Expan_Lol_pI"/>
</dbReference>
<dbReference type="InterPro" id="IPR009009">
    <property type="entry name" value="RlpA-like_DPBB"/>
</dbReference>
<dbReference type="SUPFAM" id="SSF49590">
    <property type="entry name" value="PHL pollen allergen"/>
    <property type="match status" value="1"/>
</dbReference>
<proteinExistence type="inferred from homology"/>
<reference evidence="7 8" key="1">
    <citation type="submission" date="2019-01" db="EMBL/GenBank/DDBJ databases">
        <title>Sequencing of cultivated peanut Arachis hypogaea provides insights into genome evolution and oil improvement.</title>
        <authorList>
            <person name="Chen X."/>
        </authorList>
    </citation>
    <scope>NUCLEOTIDE SEQUENCE [LARGE SCALE GENOMIC DNA]</scope>
    <source>
        <strain evidence="8">cv. Fuhuasheng</strain>
        <tissue evidence="7">Leaves</tissue>
    </source>
</reference>
<dbReference type="Proteomes" id="UP000289738">
    <property type="component" value="Chromosome B02"/>
</dbReference>
<feature type="domain" description="Expansin-like CBD" evidence="6">
    <location>
        <begin position="178"/>
        <end position="263"/>
    </location>
</feature>
<organism evidence="7 8">
    <name type="scientific">Arachis hypogaea</name>
    <name type="common">Peanut</name>
    <dbReference type="NCBI Taxonomy" id="3818"/>
    <lineage>
        <taxon>Eukaryota</taxon>
        <taxon>Viridiplantae</taxon>
        <taxon>Streptophyta</taxon>
        <taxon>Embryophyta</taxon>
        <taxon>Tracheophyta</taxon>
        <taxon>Spermatophyta</taxon>
        <taxon>Magnoliopsida</taxon>
        <taxon>eudicotyledons</taxon>
        <taxon>Gunneridae</taxon>
        <taxon>Pentapetalae</taxon>
        <taxon>rosids</taxon>
        <taxon>fabids</taxon>
        <taxon>Fabales</taxon>
        <taxon>Fabaceae</taxon>
        <taxon>Papilionoideae</taxon>
        <taxon>50 kb inversion clade</taxon>
        <taxon>dalbergioids sensu lato</taxon>
        <taxon>Dalbergieae</taxon>
        <taxon>Pterocarpus clade</taxon>
        <taxon>Arachis</taxon>
    </lineage>
</organism>
<dbReference type="SUPFAM" id="SSF50685">
    <property type="entry name" value="Barwin-like endoglucanases"/>
    <property type="match status" value="1"/>
</dbReference>
<dbReference type="PRINTS" id="PR01225">
    <property type="entry name" value="EXPANSNFAMLY"/>
</dbReference>
<dbReference type="InterPro" id="IPR036908">
    <property type="entry name" value="RlpA-like_sf"/>
</dbReference>
<keyword evidence="4" id="KW-0732">Signal</keyword>
<evidence type="ECO:0000259" key="6">
    <source>
        <dbReference type="PROSITE" id="PS50843"/>
    </source>
</evidence>
<dbReference type="GO" id="GO:0009653">
    <property type="term" value="P:anatomical structure morphogenesis"/>
    <property type="evidence" value="ECO:0007669"/>
    <property type="project" value="UniProtKB-ARBA"/>
</dbReference>
<dbReference type="OrthoDB" id="406505at2759"/>
<feature type="signal peptide" evidence="4">
    <location>
        <begin position="1"/>
        <end position="22"/>
    </location>
</feature>
<dbReference type="GO" id="GO:0005576">
    <property type="term" value="C:extracellular region"/>
    <property type="evidence" value="ECO:0007669"/>
    <property type="project" value="UniProtKB-SubCell"/>
</dbReference>
<protein>
    <recommendedName>
        <fullName evidence="9">Expansin-B2</fullName>
    </recommendedName>
</protein>
<keyword evidence="8" id="KW-1185">Reference proteome</keyword>
<dbReference type="Pfam" id="PF03330">
    <property type="entry name" value="DPBB_1"/>
    <property type="match status" value="1"/>
</dbReference>
<evidence type="ECO:0000313" key="7">
    <source>
        <dbReference type="EMBL" id="RYR27231.1"/>
    </source>
</evidence>
<accession>A0A445ALA7</accession>
<dbReference type="PANTHER" id="PTHR31692:SF56">
    <property type="entry name" value="EXPANSIN-B2-RELATED"/>
    <property type="match status" value="1"/>
</dbReference>
<evidence type="ECO:0000256" key="1">
    <source>
        <dbReference type="ARBA" id="ARBA00004613"/>
    </source>
</evidence>
<dbReference type="EMBL" id="SDMP01000012">
    <property type="protein sequence ID" value="RYR27231.1"/>
    <property type="molecule type" value="Genomic_DNA"/>
</dbReference>
<evidence type="ECO:0000256" key="3">
    <source>
        <dbReference type="RuleBase" id="RU003460"/>
    </source>
</evidence>
<dbReference type="InterPro" id="IPR007112">
    <property type="entry name" value="Expansin/allergen_DPBB_dom"/>
</dbReference>
<evidence type="ECO:0000256" key="4">
    <source>
        <dbReference type="SAM" id="SignalP"/>
    </source>
</evidence>
<evidence type="ECO:0008006" key="9">
    <source>
        <dbReference type="Google" id="ProtNLM"/>
    </source>
</evidence>
<keyword evidence="2" id="KW-0964">Secreted</keyword>
<dbReference type="STRING" id="3818.A0A445ALA7"/>
<dbReference type="PROSITE" id="PS50842">
    <property type="entry name" value="EXPANSIN_EG45"/>
    <property type="match status" value="1"/>
</dbReference>
<feature type="domain" description="Expansin-like EG45" evidence="5">
    <location>
        <begin position="60"/>
        <end position="166"/>
    </location>
</feature>
<dbReference type="AlphaFoldDB" id="A0A445ALA7"/>